<dbReference type="RefSeq" id="WP_173198298.1">
    <property type="nucleotide sequence ID" value="NZ_JABFCX010000002.1"/>
</dbReference>
<organism evidence="5 6">
    <name type="scientific">Parvularcula mediterranea</name>
    <dbReference type="NCBI Taxonomy" id="2732508"/>
    <lineage>
        <taxon>Bacteria</taxon>
        <taxon>Pseudomonadati</taxon>
        <taxon>Pseudomonadota</taxon>
        <taxon>Alphaproteobacteria</taxon>
        <taxon>Parvularculales</taxon>
        <taxon>Parvularculaceae</taxon>
        <taxon>Parvularcula</taxon>
    </lineage>
</organism>
<feature type="compositionally biased region" description="Polar residues" evidence="2">
    <location>
        <begin position="27"/>
        <end position="36"/>
    </location>
</feature>
<comment type="caution">
    <text evidence="5">The sequence shown here is derived from an EMBL/GenBank/DDBJ whole genome shotgun (WGS) entry which is preliminary data.</text>
</comment>
<comment type="similarity">
    <text evidence="1">Belongs to the glycosyl hydrolase 13 family.</text>
</comment>
<keyword evidence="3" id="KW-0732">Signal</keyword>
<dbReference type="SMART" id="SM00642">
    <property type="entry name" value="Aamy"/>
    <property type="match status" value="1"/>
</dbReference>
<evidence type="ECO:0000313" key="6">
    <source>
        <dbReference type="Proteomes" id="UP000536835"/>
    </source>
</evidence>
<feature type="chain" id="PRO_5031180350" evidence="3">
    <location>
        <begin position="20"/>
        <end position="543"/>
    </location>
</feature>
<dbReference type="GO" id="GO:0004556">
    <property type="term" value="F:alpha-amylase activity"/>
    <property type="evidence" value="ECO:0007669"/>
    <property type="project" value="TreeGrafter"/>
</dbReference>
<gene>
    <name evidence="5" type="ORF">HK107_07855</name>
</gene>
<dbReference type="InterPro" id="IPR045857">
    <property type="entry name" value="O16G_dom_2"/>
</dbReference>
<protein>
    <submittedName>
        <fullName evidence="5">DUF3459 domain-containing protein</fullName>
    </submittedName>
</protein>
<feature type="signal peptide" evidence="3">
    <location>
        <begin position="1"/>
        <end position="19"/>
    </location>
</feature>
<evidence type="ECO:0000259" key="4">
    <source>
        <dbReference type="SMART" id="SM00642"/>
    </source>
</evidence>
<evidence type="ECO:0000313" key="5">
    <source>
        <dbReference type="EMBL" id="NNU16232.1"/>
    </source>
</evidence>
<dbReference type="PANTHER" id="PTHR10357:SF179">
    <property type="entry name" value="NEUTRAL AND BASIC AMINO ACID TRANSPORT PROTEIN RBAT"/>
    <property type="match status" value="1"/>
</dbReference>
<dbReference type="PANTHER" id="PTHR10357">
    <property type="entry name" value="ALPHA-AMYLASE FAMILY MEMBER"/>
    <property type="match status" value="1"/>
</dbReference>
<name>A0A7Y3RLD0_9PROT</name>
<reference evidence="5 6" key="1">
    <citation type="submission" date="2020-05" db="EMBL/GenBank/DDBJ databases">
        <title>Parvularcula mediterraneae sp. nov., isolated from polypropylene straw from shallow seawater of the seashore of Laganas in Zakynthos island, Greece.</title>
        <authorList>
            <person name="Szabo I."/>
            <person name="Al-Omari J."/>
            <person name="Rado J."/>
            <person name="Szerdahelyi G.S."/>
        </authorList>
    </citation>
    <scope>NUCLEOTIDE SEQUENCE [LARGE SCALE GENOMIC DNA]</scope>
    <source>
        <strain evidence="5 6">ZS-1/3</strain>
    </source>
</reference>
<accession>A0A7Y3RLD0</accession>
<evidence type="ECO:0000256" key="3">
    <source>
        <dbReference type="SAM" id="SignalP"/>
    </source>
</evidence>
<sequence length="543" mass="59789">MKLIPALFLAILIASCSQRTEPADTQAPLSSKTPNTPEQQEPPQPELYYHIFVRSFADSDGDRQGDLDGIRQKLDFLQSLGVTGILLTPLYPSQFYHNYFANDFYGIDPEFGSMEDYVALVEEIHQRGMTIILDQEIQYVSGQHEWFKEASGNPGSPSDGYVLFDDEQNTRPVGTLFNLTEFDVWPSQKQNIYTVDLLSEKARAYFTEYLLFWLDPNGDGHFSDGADGYRIDHMMDDLDNAGVLTGLFDAFWVPIFDELREAKPDIKIIAEQADWGYGEAFVNQGEADMVFGFPIRGAILDLDGAGFADAVSETNAVLGSDHGQFVFVENHDTDRIASHLEDPRALRLAAASNLLTGWTPILYYGQELGMRGEKLEGDLPDALLSSQHDVRDIPIREAMRWDSQQPDALADWYLSDPSAYDLPSAHALDGPEWVDVQEADEGSLLAFYRRLTRLRANHPALANGSTAVAETSGDTVVLRREHLEGSVLVAFNFGAVEAPLAIQDADWMPVTGSVGPSAGSAVLSAYGVAIAAVPTAQGEATSD</sequence>
<dbReference type="Proteomes" id="UP000536835">
    <property type="component" value="Unassembled WGS sequence"/>
</dbReference>
<proteinExistence type="inferred from homology"/>
<dbReference type="Pfam" id="PF00128">
    <property type="entry name" value="Alpha-amylase"/>
    <property type="match status" value="1"/>
</dbReference>
<dbReference type="EMBL" id="JABFCX010000002">
    <property type="protein sequence ID" value="NNU16232.1"/>
    <property type="molecule type" value="Genomic_DNA"/>
</dbReference>
<evidence type="ECO:0000256" key="1">
    <source>
        <dbReference type="ARBA" id="ARBA00008061"/>
    </source>
</evidence>
<dbReference type="Gene3D" id="3.90.400.10">
    <property type="entry name" value="Oligo-1,6-glucosidase, Domain 2"/>
    <property type="match status" value="1"/>
</dbReference>
<feature type="domain" description="Glycosyl hydrolase family 13 catalytic" evidence="4">
    <location>
        <begin position="50"/>
        <end position="396"/>
    </location>
</feature>
<dbReference type="InterPro" id="IPR006047">
    <property type="entry name" value="GH13_cat_dom"/>
</dbReference>
<dbReference type="SUPFAM" id="SSF51445">
    <property type="entry name" value="(Trans)glycosidases"/>
    <property type="match status" value="1"/>
</dbReference>
<dbReference type="AlphaFoldDB" id="A0A7Y3RLD0"/>
<feature type="region of interest" description="Disordered" evidence="2">
    <location>
        <begin position="22"/>
        <end position="43"/>
    </location>
</feature>
<dbReference type="GO" id="GO:0009313">
    <property type="term" value="P:oligosaccharide catabolic process"/>
    <property type="evidence" value="ECO:0007669"/>
    <property type="project" value="TreeGrafter"/>
</dbReference>
<dbReference type="InterPro" id="IPR017853">
    <property type="entry name" value="GH"/>
</dbReference>
<evidence type="ECO:0000256" key="2">
    <source>
        <dbReference type="SAM" id="MobiDB-lite"/>
    </source>
</evidence>
<keyword evidence="6" id="KW-1185">Reference proteome</keyword>
<dbReference type="PROSITE" id="PS51257">
    <property type="entry name" value="PROKAR_LIPOPROTEIN"/>
    <property type="match status" value="1"/>
</dbReference>
<dbReference type="Gene3D" id="3.20.20.80">
    <property type="entry name" value="Glycosidases"/>
    <property type="match status" value="1"/>
</dbReference>